<dbReference type="Proteomes" id="UP000438991">
    <property type="component" value="Unassembled WGS sequence"/>
</dbReference>
<reference evidence="4" key="1">
    <citation type="submission" date="2018-10" db="EMBL/GenBank/DDBJ databases">
        <authorList>
            <person name="Peiro R."/>
            <person name="Begona"/>
            <person name="Cbmso G."/>
            <person name="Lopez M."/>
            <person name="Gonzalez S."/>
            <person name="Sacristan E."/>
            <person name="Castillo E."/>
        </authorList>
    </citation>
    <scope>NUCLEOTIDE SEQUENCE [LARGE SCALE GENOMIC DNA]</scope>
</reference>
<dbReference type="OrthoDB" id="8020907at2"/>
<keyword evidence="4" id="KW-1185">Reference proteome</keyword>
<evidence type="ECO:0000256" key="1">
    <source>
        <dbReference type="SAM" id="SignalP"/>
    </source>
</evidence>
<evidence type="ECO:0000313" key="3">
    <source>
        <dbReference type="EMBL" id="VCU09197.1"/>
    </source>
</evidence>
<dbReference type="EMBL" id="WNKV01000008">
    <property type="protein sequence ID" value="MTW16949.1"/>
    <property type="molecule type" value="Genomic_DNA"/>
</dbReference>
<dbReference type="AlphaFoldDB" id="A0A327JXS7"/>
<keyword evidence="1" id="KW-0732">Signal</keyword>
<accession>A0A327JXS7</accession>
<evidence type="ECO:0000313" key="5">
    <source>
        <dbReference type="Proteomes" id="UP000438991"/>
    </source>
</evidence>
<gene>
    <name evidence="2" type="ORF">GJ689_12110</name>
    <name evidence="3" type="ORF">RHODGE_RHODGE_02369</name>
</gene>
<evidence type="ECO:0000313" key="4">
    <source>
        <dbReference type="Proteomes" id="UP000289200"/>
    </source>
</evidence>
<dbReference type="EMBL" id="UWOC01000142">
    <property type="protein sequence ID" value="VCU09197.1"/>
    <property type="molecule type" value="Genomic_DNA"/>
</dbReference>
<organism evidence="2 5">
    <name type="scientific">Rhodoplanes serenus</name>
    <dbReference type="NCBI Taxonomy" id="200615"/>
    <lineage>
        <taxon>Bacteria</taxon>
        <taxon>Pseudomonadati</taxon>
        <taxon>Pseudomonadota</taxon>
        <taxon>Alphaproteobacteria</taxon>
        <taxon>Hyphomicrobiales</taxon>
        <taxon>Nitrobacteraceae</taxon>
        <taxon>Rhodoplanes</taxon>
    </lineage>
</organism>
<dbReference type="Proteomes" id="UP000289200">
    <property type="component" value="Unassembled WGS sequence"/>
</dbReference>
<evidence type="ECO:0000313" key="2">
    <source>
        <dbReference type="EMBL" id="MTW16949.1"/>
    </source>
</evidence>
<proteinExistence type="predicted"/>
<name>A0A327JXS7_9BRAD</name>
<reference evidence="3" key="2">
    <citation type="submission" date="2018-10" db="EMBL/GenBank/DDBJ databases">
        <authorList>
            <person name="Peiro R."/>
            <person name="Begona"/>
            <person name="Cbmso G."/>
            <person name="Lopez M."/>
            <person name="Gonzalez S."/>
            <person name="Sacristan E."/>
            <person name="Castillo E."/>
        </authorList>
    </citation>
    <scope>NUCLEOTIDE SEQUENCE</scope>
    <source>
        <strain evidence="3">Rhod_genome</strain>
    </source>
</reference>
<sequence>MRLATATAAAAAALAFVVAAEPASARFFDPATKSFEPTAETVACRMVRERVMRPNGRVIYKTRQVCTPGFRPGFAAGGCRMIRERVVRPNGAVVYRSVRRCG</sequence>
<dbReference type="RefSeq" id="WP_111387896.1">
    <property type="nucleotide sequence ID" value="NZ_NPEW01000265.1"/>
</dbReference>
<comment type="caution">
    <text evidence="2">The sequence shown here is derived from an EMBL/GenBank/DDBJ whole genome shotgun (WGS) entry which is preliminary data.</text>
</comment>
<reference evidence="2 5" key="3">
    <citation type="submission" date="2019-11" db="EMBL/GenBank/DDBJ databases">
        <title>Whole-genome sequence of Rhodoplanes serenus DSM 18633, type strain.</title>
        <authorList>
            <person name="Kyndt J.A."/>
            <person name="Meyer T.E."/>
        </authorList>
    </citation>
    <scope>NUCLEOTIDE SEQUENCE [LARGE SCALE GENOMIC DNA]</scope>
    <source>
        <strain evidence="2 5">DSM 18633</strain>
    </source>
</reference>
<protein>
    <submittedName>
        <fullName evidence="2">Uncharacterized protein</fullName>
    </submittedName>
</protein>
<feature type="chain" id="PRO_5041070277" evidence="1">
    <location>
        <begin position="26"/>
        <end position="102"/>
    </location>
</feature>
<feature type="signal peptide" evidence="1">
    <location>
        <begin position="1"/>
        <end position="25"/>
    </location>
</feature>